<sequence length="573" mass="59519">MVLASRPRRSIVSIAVLTLALAGLTVAASAPVSATVTSEFVSTTTTYLGDDLTTLGGGQSLLVPATGSAGPANPYPAQMGLGVPLLGPEIVDVDLTILNLTSTAPGDLNLLLVSPTGQQALVMSDIGAGNDVSNVTFTFSDEAVISLGDATIVNGAVYAPQNQGGDGEVFPAPAPALDGNSALSVFDGQPVGGYWQLYVVDDQTDDVHTIGGWSLKFVLATTPYPNTIEVSGLPAVSDVNVRLDGFDSDRPDDAHFLLVGPHGQQAYLMGDAGGSVEDTEVSLTFDDEAAGVLPDSTRISSGTYRPFLYGDPDFFPAPAPAVSASTSLSVFDGIDPDGQWKLFGVDDQAGELVRLDGWALELSWEDTVSPTGTVVVNGDAARTRSRDVTVDLTGADPEGTGVASVRLSNDGVTFSPYQAFAGSLPWTLAAGDGSKRVYAQFKDAAGNESTLVIDSIVLDTTGPRAGKLSPGRSATGVAATVKVRIKATEALRQGSVSATTVFLKRKGATVKVPARVSYQAAERTILLVPRGPLRRHTTYVVTVRAVRDSVGNRWDEKPSRAGAQALTWSFTTG</sequence>
<accession>A0A930VNI4</accession>
<comment type="caution">
    <text evidence="6">The sequence shown here is derived from an EMBL/GenBank/DDBJ whole genome shotgun (WGS) entry which is preliminary data.</text>
</comment>
<dbReference type="Pfam" id="PF13205">
    <property type="entry name" value="Big_5"/>
    <property type="match status" value="1"/>
</dbReference>
<evidence type="ECO:0000256" key="3">
    <source>
        <dbReference type="ARBA" id="ARBA00022801"/>
    </source>
</evidence>
<feature type="chain" id="PRO_5038658010" evidence="4">
    <location>
        <begin position="35"/>
        <end position="573"/>
    </location>
</feature>
<dbReference type="EMBL" id="JADKPO010000004">
    <property type="protein sequence ID" value="MBF4767080.1"/>
    <property type="molecule type" value="Genomic_DNA"/>
</dbReference>
<evidence type="ECO:0000256" key="2">
    <source>
        <dbReference type="ARBA" id="ARBA00022729"/>
    </source>
</evidence>
<protein>
    <submittedName>
        <fullName evidence="6">Ig-like domain-containing protein</fullName>
    </submittedName>
</protein>
<evidence type="ECO:0000259" key="5">
    <source>
        <dbReference type="PROSITE" id="PS51829"/>
    </source>
</evidence>
<gene>
    <name evidence="6" type="ORF">ISU10_04795</name>
</gene>
<organism evidence="6 7">
    <name type="scientific">Nocardioides agariphilus</name>
    <dbReference type="NCBI Taxonomy" id="433664"/>
    <lineage>
        <taxon>Bacteria</taxon>
        <taxon>Bacillati</taxon>
        <taxon>Actinomycetota</taxon>
        <taxon>Actinomycetes</taxon>
        <taxon>Propionibacteriales</taxon>
        <taxon>Nocardioidaceae</taxon>
        <taxon>Nocardioides</taxon>
    </lineage>
</organism>
<evidence type="ECO:0000256" key="4">
    <source>
        <dbReference type="SAM" id="SignalP"/>
    </source>
</evidence>
<dbReference type="RefSeq" id="WP_194695222.1">
    <property type="nucleotide sequence ID" value="NZ_JADKPO010000004.1"/>
</dbReference>
<keyword evidence="2 4" id="KW-0732">Signal</keyword>
<feature type="domain" description="P/Homo B" evidence="5">
    <location>
        <begin position="29"/>
        <end position="224"/>
    </location>
</feature>
<dbReference type="GO" id="GO:0004252">
    <property type="term" value="F:serine-type endopeptidase activity"/>
    <property type="evidence" value="ECO:0007669"/>
    <property type="project" value="InterPro"/>
</dbReference>
<dbReference type="Gene3D" id="2.60.40.10">
    <property type="entry name" value="Immunoglobulins"/>
    <property type="match status" value="1"/>
</dbReference>
<dbReference type="PROSITE" id="PS51829">
    <property type="entry name" value="P_HOMO_B"/>
    <property type="match status" value="1"/>
</dbReference>
<dbReference type="GO" id="GO:0005975">
    <property type="term" value="P:carbohydrate metabolic process"/>
    <property type="evidence" value="ECO:0007669"/>
    <property type="project" value="UniProtKB-ARBA"/>
</dbReference>
<keyword evidence="3" id="KW-0378">Hydrolase</keyword>
<evidence type="ECO:0000256" key="1">
    <source>
        <dbReference type="ARBA" id="ARBA00022670"/>
    </source>
</evidence>
<dbReference type="Gene3D" id="2.60.40.1220">
    <property type="match status" value="1"/>
</dbReference>
<reference evidence="6" key="1">
    <citation type="submission" date="2020-11" db="EMBL/GenBank/DDBJ databases">
        <title>Nocardioides cynanchi sp. nov., isolated from soil of rhizosphere of Cynanchum wilfordii.</title>
        <authorList>
            <person name="Lee J.-S."/>
            <person name="Suh M.K."/>
            <person name="Kim J.-S."/>
        </authorList>
    </citation>
    <scope>NUCLEOTIDE SEQUENCE</scope>
    <source>
        <strain evidence="6">KCTC 19276</strain>
    </source>
</reference>
<dbReference type="InterPro" id="IPR013783">
    <property type="entry name" value="Ig-like_fold"/>
</dbReference>
<dbReference type="Proteomes" id="UP000660668">
    <property type="component" value="Unassembled WGS sequence"/>
</dbReference>
<dbReference type="GO" id="GO:0006508">
    <property type="term" value="P:proteolysis"/>
    <property type="evidence" value="ECO:0007669"/>
    <property type="project" value="UniProtKB-KW"/>
</dbReference>
<dbReference type="InterPro" id="IPR002884">
    <property type="entry name" value="P_dom"/>
</dbReference>
<feature type="signal peptide" evidence="4">
    <location>
        <begin position="1"/>
        <end position="34"/>
    </location>
</feature>
<dbReference type="Gene3D" id="2.60.120.260">
    <property type="entry name" value="Galactose-binding domain-like"/>
    <property type="match status" value="2"/>
</dbReference>
<evidence type="ECO:0000313" key="7">
    <source>
        <dbReference type="Proteomes" id="UP000660668"/>
    </source>
</evidence>
<dbReference type="SUPFAM" id="SSF49785">
    <property type="entry name" value="Galactose-binding domain-like"/>
    <property type="match status" value="1"/>
</dbReference>
<dbReference type="AlphaFoldDB" id="A0A930VNI4"/>
<proteinExistence type="predicted"/>
<evidence type="ECO:0000313" key="6">
    <source>
        <dbReference type="EMBL" id="MBF4767080.1"/>
    </source>
</evidence>
<keyword evidence="1" id="KW-0645">Protease</keyword>
<dbReference type="InterPro" id="IPR008979">
    <property type="entry name" value="Galactose-bd-like_sf"/>
</dbReference>
<dbReference type="InterPro" id="IPR032812">
    <property type="entry name" value="SbsA_Ig"/>
</dbReference>
<keyword evidence="7" id="KW-1185">Reference proteome</keyword>
<name>A0A930VNI4_9ACTN</name>
<dbReference type="InterPro" id="IPR014755">
    <property type="entry name" value="Cu-Rt/internalin_Ig-like"/>
</dbReference>